<organism evidence="4 6">
    <name type="scientific">Sulfodiicoccus acidiphilus</name>
    <dbReference type="NCBI Taxonomy" id="1670455"/>
    <lineage>
        <taxon>Archaea</taxon>
        <taxon>Thermoproteota</taxon>
        <taxon>Thermoprotei</taxon>
        <taxon>Sulfolobales</taxon>
        <taxon>Sulfolobaceae</taxon>
        <taxon>Sulfodiicoccus</taxon>
    </lineage>
</organism>
<keyword evidence="4" id="KW-0808">Transferase</keyword>
<evidence type="ECO:0000256" key="2">
    <source>
        <dbReference type="PROSITE-ProRule" id="PRU00703"/>
    </source>
</evidence>
<feature type="domain" description="CBS" evidence="3">
    <location>
        <begin position="241"/>
        <end position="300"/>
    </location>
</feature>
<dbReference type="Gene3D" id="3.10.580.10">
    <property type="entry name" value="CBS-domain"/>
    <property type="match status" value="2"/>
</dbReference>
<reference evidence="5" key="1">
    <citation type="journal article" date="2014" name="Int. J. Syst. Evol. Microbiol.">
        <title>Complete genome sequence of Corynebacterium casei LMG S-19264T (=DSM 44701T), isolated from a smear-ripened cheese.</title>
        <authorList>
            <consortium name="US DOE Joint Genome Institute (JGI-PGF)"/>
            <person name="Walter F."/>
            <person name="Albersmeier A."/>
            <person name="Kalinowski J."/>
            <person name="Ruckert C."/>
        </authorList>
    </citation>
    <scope>NUCLEOTIDE SEQUENCE</scope>
    <source>
        <strain evidence="5">JCM 31740</strain>
    </source>
</reference>
<dbReference type="Proteomes" id="UP000276741">
    <property type="component" value="Chromosome"/>
</dbReference>
<dbReference type="InterPro" id="IPR000644">
    <property type="entry name" value="CBS_dom"/>
</dbReference>
<dbReference type="PROSITE" id="PS51371">
    <property type="entry name" value="CBS"/>
    <property type="match status" value="2"/>
</dbReference>
<reference evidence="5" key="4">
    <citation type="submission" date="2020-09" db="EMBL/GenBank/DDBJ databases">
        <authorList>
            <person name="Sun Q."/>
            <person name="Ohkuma M."/>
        </authorList>
    </citation>
    <scope>NUCLEOTIDE SEQUENCE</scope>
    <source>
        <strain evidence="5">JCM 31740</strain>
    </source>
</reference>
<dbReference type="SUPFAM" id="SSF46785">
    <property type="entry name" value="Winged helix' DNA-binding domain"/>
    <property type="match status" value="1"/>
</dbReference>
<proteinExistence type="predicted"/>
<dbReference type="EMBL" id="BMQS01000010">
    <property type="protein sequence ID" value="GGT95993.1"/>
    <property type="molecule type" value="Genomic_DNA"/>
</dbReference>
<dbReference type="RefSeq" id="WP_126451139.1">
    <property type="nucleotide sequence ID" value="NZ_AP018553.1"/>
</dbReference>
<dbReference type="GO" id="GO:0006355">
    <property type="term" value="P:regulation of DNA-templated transcription"/>
    <property type="evidence" value="ECO:0007669"/>
    <property type="project" value="InterPro"/>
</dbReference>
<dbReference type="Pfam" id="PF03444">
    <property type="entry name" value="WHD_HrcA"/>
    <property type="match status" value="1"/>
</dbReference>
<dbReference type="OrthoDB" id="64432at2157"/>
<dbReference type="GeneID" id="38667741"/>
<evidence type="ECO:0000259" key="3">
    <source>
        <dbReference type="PROSITE" id="PS51371"/>
    </source>
</evidence>
<keyword evidence="6" id="KW-1185">Reference proteome</keyword>
<dbReference type="Gene3D" id="1.10.10.10">
    <property type="entry name" value="Winged helix-like DNA-binding domain superfamily/Winged helix DNA-binding domain"/>
    <property type="match status" value="1"/>
</dbReference>
<dbReference type="InterPro" id="IPR046342">
    <property type="entry name" value="CBS_dom_sf"/>
</dbReference>
<keyword evidence="4" id="KW-0418">Kinase</keyword>
<evidence type="ECO:0000313" key="4">
    <source>
        <dbReference type="EMBL" id="BBD73901.1"/>
    </source>
</evidence>
<sequence length="300" mass="33160">MHNLSLTQREILIALIDLYNRQKKLIKSKEIADVISKDEGTVRNIVLSLKVLGLIESKPGPNGGYMPTLKAYEVVKNPSVTPVFDKLTVYKGSTETGIKVNNIELLEITNPSSNKVLLGVSGELGKLKVGETIRVGPTPYTRLVIEGLIIHVDEERSQVLADLIRMVSIPKEKVKNLLNKRLITLRPDMSLKEAASIFYREKIRGAPVVDDRGKIAGIVTTADMIRAVMEERIEEPVKSFMRGEVITIKAEDDVLDAVRKMITYGVGRLLVVDEQGGLVGIVTRTDILRKIAGLEGIWGV</sequence>
<dbReference type="PANTHER" id="PTHR43080:SF2">
    <property type="entry name" value="CBS DOMAIN-CONTAINING PROTEIN"/>
    <property type="match status" value="1"/>
</dbReference>
<dbReference type="Pfam" id="PF00571">
    <property type="entry name" value="CBS"/>
    <property type="match status" value="2"/>
</dbReference>
<dbReference type="EMBL" id="AP018553">
    <property type="protein sequence ID" value="BBD73901.1"/>
    <property type="molecule type" value="Genomic_DNA"/>
</dbReference>
<keyword evidence="1 2" id="KW-0129">CBS domain</keyword>
<dbReference type="PANTHER" id="PTHR43080">
    <property type="entry name" value="CBS DOMAIN-CONTAINING PROTEIN CBSX3, MITOCHONDRIAL"/>
    <property type="match status" value="1"/>
</dbReference>
<dbReference type="InterPro" id="IPR016436">
    <property type="entry name" value="UCP005063_CBS"/>
</dbReference>
<dbReference type="SUPFAM" id="SSF54631">
    <property type="entry name" value="CBS-domain pair"/>
    <property type="match status" value="1"/>
</dbReference>
<reference evidence="6" key="2">
    <citation type="submission" date="2018-04" db="EMBL/GenBank/DDBJ databases">
        <title>Complete genome sequence of Sulfodiicoccus acidiphilus strain HS-1.</title>
        <authorList>
            <person name="Sakai H.D."/>
            <person name="Kurosawa N."/>
        </authorList>
    </citation>
    <scope>NUCLEOTIDE SEQUENCE [LARGE SCALE GENOMIC DNA]</scope>
    <source>
        <strain evidence="6">HS-1</strain>
    </source>
</reference>
<name>A0A348B6U9_9CREN</name>
<dbReference type="InterPro" id="IPR051257">
    <property type="entry name" value="Diverse_CBS-Domain"/>
</dbReference>
<evidence type="ECO:0000256" key="1">
    <source>
        <dbReference type="ARBA" id="ARBA00023122"/>
    </source>
</evidence>
<dbReference type="InterPro" id="IPR036388">
    <property type="entry name" value="WH-like_DNA-bd_sf"/>
</dbReference>
<dbReference type="Proteomes" id="UP000616143">
    <property type="component" value="Unassembled WGS sequence"/>
</dbReference>
<dbReference type="GO" id="GO:0016301">
    <property type="term" value="F:kinase activity"/>
    <property type="evidence" value="ECO:0007669"/>
    <property type="project" value="UniProtKB-KW"/>
</dbReference>
<dbReference type="SMART" id="SM00116">
    <property type="entry name" value="CBS"/>
    <property type="match status" value="2"/>
</dbReference>
<dbReference type="GO" id="GO:0003677">
    <property type="term" value="F:DNA binding"/>
    <property type="evidence" value="ECO:0007669"/>
    <property type="project" value="InterPro"/>
</dbReference>
<dbReference type="PIRSF" id="PIRSF005063">
    <property type="entry name" value="UCP005063_CBS_MJ1232"/>
    <property type="match status" value="1"/>
</dbReference>
<dbReference type="AlphaFoldDB" id="A0A348B6U9"/>
<feature type="domain" description="CBS" evidence="3">
    <location>
        <begin position="178"/>
        <end position="235"/>
    </location>
</feature>
<evidence type="ECO:0000313" key="5">
    <source>
        <dbReference type="EMBL" id="GGT95993.1"/>
    </source>
</evidence>
<gene>
    <name evidence="5" type="ORF">GCM10007116_11870</name>
    <name evidence="4" type="ORF">HS1genome_2290</name>
</gene>
<dbReference type="InterPro" id="IPR036390">
    <property type="entry name" value="WH_DNA-bd_sf"/>
</dbReference>
<reference evidence="4" key="3">
    <citation type="journal article" date="2019" name="BMC Res. Notes">
        <title>Complete genome sequence of the Sulfodiicoccus acidiphilus strain HS-1T, the first crenarchaeon that lacks polB3, isolated from an acidic hot spring in Ohwaku-dani, Hakone, Japan.</title>
        <authorList>
            <person name="Sakai H.D."/>
            <person name="Kurosawa N."/>
        </authorList>
    </citation>
    <scope>NUCLEOTIDE SEQUENCE</scope>
    <source>
        <strain evidence="4">HS-1</strain>
    </source>
</reference>
<protein>
    <submittedName>
        <fullName evidence="4">Histidine kinase</fullName>
    </submittedName>
</protein>
<dbReference type="InterPro" id="IPR005104">
    <property type="entry name" value="WHTH_HrcA_DNA-bd"/>
</dbReference>
<dbReference type="KEGG" id="sacd:HS1genome_2290"/>
<accession>A0A348B6U9</accession>
<evidence type="ECO:0000313" key="6">
    <source>
        <dbReference type="Proteomes" id="UP000276741"/>
    </source>
</evidence>